<comment type="caution">
    <text evidence="3">The sequence shown here is derived from an EMBL/GenBank/DDBJ whole genome shotgun (WGS) entry which is preliminary data.</text>
</comment>
<dbReference type="EMBL" id="JAQHRD010000001">
    <property type="protein sequence ID" value="KAJ6447129.1"/>
    <property type="molecule type" value="Genomic_DNA"/>
</dbReference>
<dbReference type="PANTHER" id="PTHR43415:SF3">
    <property type="entry name" value="GNAT-FAMILY ACETYLTRANSFERASE"/>
    <property type="match status" value="1"/>
</dbReference>
<feature type="region of interest" description="Disordered" evidence="1">
    <location>
        <begin position="97"/>
        <end position="126"/>
    </location>
</feature>
<sequence>MSSTLPLDADAAQATMAAVVGAAKTAFQSRRLRYIKIDETNEDIKAFMAQVEGDPATHSLANPSLFRPQGRKDIDNSTEQFAKSFLGVAMCLLPSEEEKGTETKDPAASSTSAQADGGNASGDDTGKTTGTIIGTMCLGWGGIPAAFAHHRNAQLGIVLADRYQGRGYGREAINWMLDWAFRHGGLHTVSLTTSSFNERGIHLYGDMGFRLEGRRRQVIWFDRRWHDELWFGMTEEEWERLRGLR</sequence>
<organism evidence="3 4">
    <name type="scientific">Purpureocillium lavendulum</name>
    <dbReference type="NCBI Taxonomy" id="1247861"/>
    <lineage>
        <taxon>Eukaryota</taxon>
        <taxon>Fungi</taxon>
        <taxon>Dikarya</taxon>
        <taxon>Ascomycota</taxon>
        <taxon>Pezizomycotina</taxon>
        <taxon>Sordariomycetes</taxon>
        <taxon>Hypocreomycetidae</taxon>
        <taxon>Hypocreales</taxon>
        <taxon>Ophiocordycipitaceae</taxon>
        <taxon>Purpureocillium</taxon>
    </lineage>
</organism>
<accession>A0AB34G6W8</accession>
<dbReference type="Gene3D" id="3.40.630.30">
    <property type="match status" value="1"/>
</dbReference>
<dbReference type="PROSITE" id="PS51186">
    <property type="entry name" value="GNAT"/>
    <property type="match status" value="1"/>
</dbReference>
<dbReference type="SUPFAM" id="SSF55729">
    <property type="entry name" value="Acyl-CoA N-acyltransferases (Nat)"/>
    <property type="match status" value="1"/>
</dbReference>
<evidence type="ECO:0000313" key="4">
    <source>
        <dbReference type="Proteomes" id="UP001163105"/>
    </source>
</evidence>
<dbReference type="Pfam" id="PF00583">
    <property type="entry name" value="Acetyltransf_1"/>
    <property type="match status" value="1"/>
</dbReference>
<dbReference type="GO" id="GO:0016747">
    <property type="term" value="F:acyltransferase activity, transferring groups other than amino-acyl groups"/>
    <property type="evidence" value="ECO:0007669"/>
    <property type="project" value="InterPro"/>
</dbReference>
<feature type="domain" description="N-acetyltransferase" evidence="2">
    <location>
        <begin position="64"/>
        <end position="236"/>
    </location>
</feature>
<dbReference type="InterPro" id="IPR000182">
    <property type="entry name" value="GNAT_dom"/>
</dbReference>
<evidence type="ECO:0000313" key="3">
    <source>
        <dbReference type="EMBL" id="KAJ6447129.1"/>
    </source>
</evidence>
<protein>
    <submittedName>
        <fullName evidence="3">Endoglucanase B</fullName>
    </submittedName>
</protein>
<evidence type="ECO:0000256" key="1">
    <source>
        <dbReference type="SAM" id="MobiDB-lite"/>
    </source>
</evidence>
<reference evidence="3" key="1">
    <citation type="submission" date="2023-01" db="EMBL/GenBank/DDBJ databases">
        <title>The growth and conidiation of Purpureocillium lavendulum are regulated by nitrogen source and histone H3K14 acetylation.</title>
        <authorList>
            <person name="Tang P."/>
            <person name="Han J."/>
            <person name="Zhang C."/>
            <person name="Tang P."/>
            <person name="Qi F."/>
            <person name="Zhang K."/>
            <person name="Liang L."/>
        </authorList>
    </citation>
    <scope>NUCLEOTIDE SEQUENCE</scope>
    <source>
        <strain evidence="3">YMF1.00683</strain>
    </source>
</reference>
<dbReference type="CDD" id="cd04301">
    <property type="entry name" value="NAT_SF"/>
    <property type="match status" value="1"/>
</dbReference>
<evidence type="ECO:0000259" key="2">
    <source>
        <dbReference type="PROSITE" id="PS51186"/>
    </source>
</evidence>
<dbReference type="PANTHER" id="PTHR43415">
    <property type="entry name" value="SPERMIDINE N(1)-ACETYLTRANSFERASE"/>
    <property type="match status" value="1"/>
</dbReference>
<gene>
    <name evidence="3" type="ORF">O9K51_01904</name>
</gene>
<dbReference type="InterPro" id="IPR016181">
    <property type="entry name" value="Acyl_CoA_acyltransferase"/>
</dbReference>
<proteinExistence type="predicted"/>
<dbReference type="Proteomes" id="UP001163105">
    <property type="component" value="Unassembled WGS sequence"/>
</dbReference>
<keyword evidence="4" id="KW-1185">Reference proteome</keyword>
<name>A0AB34G6W8_9HYPO</name>
<dbReference type="AlphaFoldDB" id="A0AB34G6W8"/>